<dbReference type="EMBL" id="CP012109">
    <property type="protein sequence ID" value="AKQ63246.1"/>
    <property type="molecule type" value="Genomic_DNA"/>
</dbReference>
<name>A0A0H4WIU9_9BACT</name>
<keyword evidence="2" id="KW-1185">Reference proteome</keyword>
<protein>
    <submittedName>
        <fullName evidence="1">Uncharacterized protein</fullName>
    </submittedName>
</protein>
<dbReference type="InterPro" id="IPR006311">
    <property type="entry name" value="TAT_signal"/>
</dbReference>
<gene>
    <name evidence="1" type="ORF">A176_000158</name>
</gene>
<evidence type="ECO:0000313" key="2">
    <source>
        <dbReference type="Proteomes" id="UP000009026"/>
    </source>
</evidence>
<dbReference type="eggNOG" id="ENOG502ZG0V">
    <property type="taxonomic scope" value="Bacteria"/>
</dbReference>
<dbReference type="Proteomes" id="UP000009026">
    <property type="component" value="Chromosome"/>
</dbReference>
<dbReference type="AlphaFoldDB" id="A0A0H4WIU9"/>
<dbReference type="PROSITE" id="PS51318">
    <property type="entry name" value="TAT"/>
    <property type="match status" value="1"/>
</dbReference>
<accession>A0A0H4WIU9</accession>
<dbReference type="PATRIC" id="fig|1297742.4.peg.164"/>
<evidence type="ECO:0000313" key="1">
    <source>
        <dbReference type="EMBL" id="AKQ63246.1"/>
    </source>
</evidence>
<organism evidence="1 2">
    <name type="scientific">Pseudomyxococcus hansupus</name>
    <dbReference type="NCBI Taxonomy" id="1297742"/>
    <lineage>
        <taxon>Bacteria</taxon>
        <taxon>Pseudomonadati</taxon>
        <taxon>Myxococcota</taxon>
        <taxon>Myxococcia</taxon>
        <taxon>Myxococcales</taxon>
        <taxon>Cystobacterineae</taxon>
        <taxon>Myxococcaceae</taxon>
        <taxon>Pseudomyxococcus</taxon>
    </lineage>
</organism>
<reference evidence="1 2" key="1">
    <citation type="journal article" date="2016" name="PLoS ONE">
        <title>Complete Genome Sequence and Comparative Genomics of a Novel Myxobacterium Myxococcus hansupus.</title>
        <authorList>
            <person name="Sharma G."/>
            <person name="Narwani T."/>
            <person name="Subramanian S."/>
        </authorList>
    </citation>
    <scope>NUCLEOTIDE SEQUENCE [LARGE SCALE GENOMIC DNA]</scope>
    <source>
        <strain evidence="2">mixupus</strain>
    </source>
</reference>
<sequence>MKEKPTMSAIRPLGGLSRRAFATLAGVFALSIITLSPGAAHATDEASRITQLRIKIVTGSDDLRTASNAVASLKYANTSGNHLVTSGNLNNGVSWPNNSTRTVTLDMPAGVYMGRLVEFAIQFTSGQPDPFATGDNWNMNGVTVTAILADATEVILVSNAGTPLHRFLSDSQTRWATSF</sequence>
<dbReference type="KEGG" id="mym:A176_000158"/>
<proteinExistence type="predicted"/>